<comment type="caution">
    <text evidence="11">The sequence shown here is derived from an EMBL/GenBank/DDBJ whole genome shotgun (WGS) entry which is preliminary data.</text>
</comment>
<evidence type="ECO:0000256" key="5">
    <source>
        <dbReference type="ARBA" id="ARBA00022670"/>
    </source>
</evidence>
<dbReference type="InterPro" id="IPR023302">
    <property type="entry name" value="Pept_S9A_N"/>
</dbReference>
<dbReference type="OrthoDB" id="248387at2759"/>
<dbReference type="EC" id="3.4.21.26" evidence="3"/>
<reference evidence="11" key="1">
    <citation type="submission" date="2021-06" db="EMBL/GenBank/DDBJ databases">
        <authorList>
            <person name="Hodson N. C."/>
            <person name="Mongue J. A."/>
            <person name="Jaron S. K."/>
        </authorList>
    </citation>
    <scope>NUCLEOTIDE SEQUENCE</scope>
</reference>
<evidence type="ECO:0000256" key="3">
    <source>
        <dbReference type="ARBA" id="ARBA00011897"/>
    </source>
</evidence>
<keyword evidence="7" id="KW-0720">Serine protease</keyword>
<proteinExistence type="inferred from homology"/>
<name>A0A8J2NW81_9HEXA</name>
<evidence type="ECO:0000256" key="1">
    <source>
        <dbReference type="ARBA" id="ARBA00001070"/>
    </source>
</evidence>
<dbReference type="EMBL" id="CAJVCH010072999">
    <property type="protein sequence ID" value="CAG7720707.1"/>
    <property type="molecule type" value="Genomic_DNA"/>
</dbReference>
<gene>
    <name evidence="11" type="ORF">AFUS01_LOCUS9973</name>
</gene>
<dbReference type="Proteomes" id="UP000708208">
    <property type="component" value="Unassembled WGS sequence"/>
</dbReference>
<comment type="similarity">
    <text evidence="2">Belongs to the peptidase S9A family.</text>
</comment>
<evidence type="ECO:0000256" key="7">
    <source>
        <dbReference type="ARBA" id="ARBA00022825"/>
    </source>
</evidence>
<evidence type="ECO:0000256" key="6">
    <source>
        <dbReference type="ARBA" id="ARBA00022801"/>
    </source>
</evidence>
<keyword evidence="6" id="KW-0378">Hydrolase</keyword>
<sequence>MELQILPYITNVGSMFLFQTNKDASNWKLITVNINLHCQPSSKENKDTTKKGCSDPVSLIGTFVEENKTKVIDWTEPFDNDKLIICYLEDVKHKLEIRSLRDGSLLQGLELQVGTISDFHVENKTSNEFFFKLKSFILPGSIYHCKSSGKVTCEIIKNIQAGSTDLTKIITEQIFYPSKDGTRVPMYIVRHQDVPLDGTAPTILYGYGGYNINLMPSFSIATIFFVEHFRGIYASANIRGGGEYGEKWHVGGMLLNKQNVFDDFEAAAEFLIKTNYTKSSKLTITGASNGGLLVGACVNQRPDLYGAAIAQVGVMDMLRFQKFTIGYTWCPEFGCSDDKAYFENLLKYSPLHNIRVPANASVQYPAVLVTTADHDDRVVPSHSFKYIAELQHTIGSSSKQTNPLLLRVETKAGHGGGKPTSKMIDEKTDIYSFIAQNLGLEFKISRN</sequence>
<protein>
    <recommendedName>
        <fullName evidence="4">Prolyl endopeptidase</fullName>
        <ecNumber evidence="3">3.4.21.26</ecNumber>
    </recommendedName>
    <alternativeName>
        <fullName evidence="8">Post-proline cleaving enzyme</fullName>
    </alternativeName>
</protein>
<keyword evidence="5" id="KW-0645">Protease</keyword>
<dbReference type="InterPro" id="IPR001375">
    <property type="entry name" value="Peptidase_S9_cat"/>
</dbReference>
<dbReference type="InterPro" id="IPR051167">
    <property type="entry name" value="Prolyl_oligopep/macrocyclase"/>
</dbReference>
<dbReference type="InterPro" id="IPR002471">
    <property type="entry name" value="Pept_S9_AS"/>
</dbReference>
<dbReference type="GO" id="GO:0070012">
    <property type="term" value="F:oligopeptidase activity"/>
    <property type="evidence" value="ECO:0007669"/>
    <property type="project" value="TreeGrafter"/>
</dbReference>
<evidence type="ECO:0000259" key="10">
    <source>
        <dbReference type="Pfam" id="PF02897"/>
    </source>
</evidence>
<keyword evidence="12" id="KW-1185">Reference proteome</keyword>
<evidence type="ECO:0000259" key="9">
    <source>
        <dbReference type="Pfam" id="PF00326"/>
    </source>
</evidence>
<dbReference type="GO" id="GO:0005829">
    <property type="term" value="C:cytosol"/>
    <property type="evidence" value="ECO:0007669"/>
    <property type="project" value="TreeGrafter"/>
</dbReference>
<evidence type="ECO:0000256" key="8">
    <source>
        <dbReference type="ARBA" id="ARBA00029698"/>
    </source>
</evidence>
<evidence type="ECO:0000256" key="2">
    <source>
        <dbReference type="ARBA" id="ARBA00005228"/>
    </source>
</evidence>
<dbReference type="Pfam" id="PF02897">
    <property type="entry name" value="Peptidase_S9_N"/>
    <property type="match status" value="1"/>
</dbReference>
<dbReference type="PANTHER" id="PTHR42881">
    <property type="entry name" value="PROLYL ENDOPEPTIDASE"/>
    <property type="match status" value="1"/>
</dbReference>
<dbReference type="GO" id="GO:0004252">
    <property type="term" value="F:serine-type endopeptidase activity"/>
    <property type="evidence" value="ECO:0007669"/>
    <property type="project" value="UniProtKB-EC"/>
</dbReference>
<dbReference type="PANTHER" id="PTHR42881:SF2">
    <property type="entry name" value="PROLYL ENDOPEPTIDASE"/>
    <property type="match status" value="1"/>
</dbReference>
<dbReference type="FunFam" id="3.40.50.1820:FF:000005">
    <property type="entry name" value="Prolyl endopeptidase"/>
    <property type="match status" value="1"/>
</dbReference>
<dbReference type="Pfam" id="PF00326">
    <property type="entry name" value="Peptidase_S9"/>
    <property type="match status" value="1"/>
</dbReference>
<comment type="catalytic activity">
    <reaction evidence="1">
        <text>Hydrolysis of Pro-|-Xaa &gt;&gt; Ala-|-Xaa in oligopeptides.</text>
        <dbReference type="EC" id="3.4.21.26"/>
    </reaction>
</comment>
<evidence type="ECO:0000313" key="11">
    <source>
        <dbReference type="EMBL" id="CAG7720707.1"/>
    </source>
</evidence>
<dbReference type="GO" id="GO:0006508">
    <property type="term" value="P:proteolysis"/>
    <property type="evidence" value="ECO:0007669"/>
    <property type="project" value="UniProtKB-KW"/>
</dbReference>
<dbReference type="AlphaFoldDB" id="A0A8J2NW81"/>
<feature type="domain" description="Peptidase S9A N-terminal" evidence="10">
    <location>
        <begin position="8"/>
        <end position="147"/>
    </location>
</feature>
<evidence type="ECO:0000313" key="12">
    <source>
        <dbReference type="Proteomes" id="UP000708208"/>
    </source>
</evidence>
<evidence type="ECO:0000256" key="4">
    <source>
        <dbReference type="ARBA" id="ARBA00016310"/>
    </source>
</evidence>
<feature type="domain" description="Peptidase S9 prolyl oligopeptidase catalytic" evidence="9">
    <location>
        <begin position="217"/>
        <end position="439"/>
    </location>
</feature>
<accession>A0A8J2NW81</accession>
<organism evidence="11 12">
    <name type="scientific">Allacma fusca</name>
    <dbReference type="NCBI Taxonomy" id="39272"/>
    <lineage>
        <taxon>Eukaryota</taxon>
        <taxon>Metazoa</taxon>
        <taxon>Ecdysozoa</taxon>
        <taxon>Arthropoda</taxon>
        <taxon>Hexapoda</taxon>
        <taxon>Collembola</taxon>
        <taxon>Symphypleona</taxon>
        <taxon>Sminthuridae</taxon>
        <taxon>Allacma</taxon>
    </lineage>
</organism>
<dbReference type="PROSITE" id="PS00708">
    <property type="entry name" value="PRO_ENDOPEP_SER"/>
    <property type="match status" value="1"/>
</dbReference>